<feature type="region of interest" description="Disordered" evidence="1">
    <location>
        <begin position="495"/>
        <end position="519"/>
    </location>
</feature>
<comment type="caution">
    <text evidence="2">The sequence shown here is derived from an EMBL/GenBank/DDBJ whole genome shotgun (WGS) entry which is preliminary data.</text>
</comment>
<feature type="compositionally biased region" description="Polar residues" evidence="1">
    <location>
        <begin position="562"/>
        <end position="576"/>
    </location>
</feature>
<feature type="compositionally biased region" description="Polar residues" evidence="1">
    <location>
        <begin position="500"/>
        <end position="510"/>
    </location>
</feature>
<dbReference type="AlphaFoldDB" id="A0AAN7YNN5"/>
<feature type="region of interest" description="Disordered" evidence="1">
    <location>
        <begin position="553"/>
        <end position="580"/>
    </location>
</feature>
<protein>
    <submittedName>
        <fullName evidence="2">Uncharacterized protein</fullName>
    </submittedName>
</protein>
<evidence type="ECO:0000313" key="2">
    <source>
        <dbReference type="EMBL" id="KAK5108787.1"/>
    </source>
</evidence>
<proteinExistence type="predicted"/>
<gene>
    <name evidence="2" type="ORF">LTR62_007847</name>
</gene>
<sequence length="652" mass="72483">MCSCGTVFPSLSPRPPQRRNAASKGHKAPSTRDKDKKQKPRVLTHEGIRLQKASKERSARYKTDIYGKVGEHGFWRGLNAATADEFHRAFGELVEQSGSRHVNKETFELFLAERGVSHEDAFVVALILLSSKDDKTMGKILLFALSKSGYTEATIRICSHALLGSKIALHLLRAAEIMNARGQLRAKAREGLNYRCMVLEGKISRALGDEADAIEMWEKAMAAAVKMGEALLRRKQVEGPPGIKLVPEVVDLERRDVMELSTPWVDLTLLRFDRYTRLWDGNRFAQAEAELEKAREAVEIGCRMDDPTSHYHAAEFFRKTNADGTTIHTSTWLYHITKAACSGYAIACHKLGVFYAESGWKYIEDEPPDHVKPTPFDSFPAPTSTSTSTLQTLKFMLGLSSSTGAQDAAAPAYKESDDMFRSAIFPSTPEQRWEMAKQWLSIAMQQTYAPSYLSSAQMLLAEKLWAQAQTPKSALEMTDARYDYASKADFEAQIPIAKADSTTTPPTTEQAPGDADIPIPCPPSNIETAKSRLAQVLYAHQAHLVRRKLLSRSQSAHRLRRQQSATATDTNEQDAVSNLEERHRVESLRGVPEAVKVFLRSPDTMEMYGGEIEGLARRVWEICDLRGWDLVGGDGGLLYKCRVGGGDKGLEG</sequence>
<dbReference type="Proteomes" id="UP001310890">
    <property type="component" value="Unassembled WGS sequence"/>
</dbReference>
<dbReference type="EMBL" id="JAVRRL010000078">
    <property type="protein sequence ID" value="KAK5108787.1"/>
    <property type="molecule type" value="Genomic_DNA"/>
</dbReference>
<dbReference type="InterPro" id="IPR011990">
    <property type="entry name" value="TPR-like_helical_dom_sf"/>
</dbReference>
<dbReference type="Gene3D" id="1.25.40.10">
    <property type="entry name" value="Tetratricopeptide repeat domain"/>
    <property type="match status" value="1"/>
</dbReference>
<organism evidence="2 3">
    <name type="scientific">Meristemomyces frigidus</name>
    <dbReference type="NCBI Taxonomy" id="1508187"/>
    <lineage>
        <taxon>Eukaryota</taxon>
        <taxon>Fungi</taxon>
        <taxon>Dikarya</taxon>
        <taxon>Ascomycota</taxon>
        <taxon>Pezizomycotina</taxon>
        <taxon>Dothideomycetes</taxon>
        <taxon>Dothideomycetidae</taxon>
        <taxon>Mycosphaerellales</taxon>
        <taxon>Teratosphaeriaceae</taxon>
        <taxon>Meristemomyces</taxon>
    </lineage>
</organism>
<reference evidence="2" key="1">
    <citation type="submission" date="2023-08" db="EMBL/GenBank/DDBJ databases">
        <title>Black Yeasts Isolated from many extreme environments.</title>
        <authorList>
            <person name="Coleine C."/>
            <person name="Stajich J.E."/>
            <person name="Selbmann L."/>
        </authorList>
    </citation>
    <scope>NUCLEOTIDE SEQUENCE</scope>
    <source>
        <strain evidence="2">CCFEE 5401</strain>
    </source>
</reference>
<accession>A0AAN7YNN5</accession>
<feature type="region of interest" description="Disordered" evidence="1">
    <location>
        <begin position="1"/>
        <end position="41"/>
    </location>
</feature>
<name>A0AAN7YNN5_9PEZI</name>
<evidence type="ECO:0000256" key="1">
    <source>
        <dbReference type="SAM" id="MobiDB-lite"/>
    </source>
</evidence>
<evidence type="ECO:0000313" key="3">
    <source>
        <dbReference type="Proteomes" id="UP001310890"/>
    </source>
</evidence>